<organism evidence="3 4">
    <name type="scientific">Paramicrosporidium saccamoebae</name>
    <dbReference type="NCBI Taxonomy" id="1246581"/>
    <lineage>
        <taxon>Eukaryota</taxon>
        <taxon>Fungi</taxon>
        <taxon>Fungi incertae sedis</taxon>
        <taxon>Cryptomycota</taxon>
        <taxon>Cryptomycota incertae sedis</taxon>
        <taxon>Paramicrosporidium</taxon>
    </lineage>
</organism>
<sequence length="449" mass="49677">MYLKVAVASFLLLQTVHASTVLECNDPGPGHPAKAIWDKYFETAEELNARPIEHETLENRRGRVLATMFDPAKGNGLTEMGKLIEYCRPPPLSDPRNWRGELLGFYANLNVGTEGTIAMNRVEAWDVAGCGVDDKAQKFCLDSLVLLSTLVPEPEFIEKCEKVLQSEKPNDTIQAKGWSVGVVTCLIADLYEKPVPFKILQNWDAIWNLVPEVLREYLKATALAYHLETCAVEFMQERKGPLPKEILYYCGSAVDNFLGFEERFLQPAPNMRYFGYDTNGFDEFLEENGAAMTSLNGPCKQFLANGKSLPIMMRHIYRSIVDCHQDNPDDYGPEFDWNGDAPGSGFGSISNDRPVYMTINSKNVQVKLHKTTRPETGAADVPEFFKGGTLDRTWLVRKSGSHGPQPPLSAVPNVISISGSGGVPEYFTVETVPTSPPPPNLDSGSGSDS</sequence>
<feature type="region of interest" description="Disordered" evidence="1">
    <location>
        <begin position="430"/>
        <end position="449"/>
    </location>
</feature>
<name>A0A2H9TMM6_9FUNG</name>
<dbReference type="AlphaFoldDB" id="A0A2H9TMM6"/>
<evidence type="ECO:0000313" key="4">
    <source>
        <dbReference type="Proteomes" id="UP000240830"/>
    </source>
</evidence>
<comment type="caution">
    <text evidence="3">The sequence shown here is derived from an EMBL/GenBank/DDBJ whole genome shotgun (WGS) entry which is preliminary data.</text>
</comment>
<feature type="chain" id="PRO_5014158262" evidence="2">
    <location>
        <begin position="19"/>
        <end position="449"/>
    </location>
</feature>
<dbReference type="Proteomes" id="UP000240830">
    <property type="component" value="Unassembled WGS sequence"/>
</dbReference>
<evidence type="ECO:0000256" key="2">
    <source>
        <dbReference type="SAM" id="SignalP"/>
    </source>
</evidence>
<gene>
    <name evidence="3" type="ORF">PSACC_01179</name>
</gene>
<feature type="signal peptide" evidence="2">
    <location>
        <begin position="1"/>
        <end position="18"/>
    </location>
</feature>
<keyword evidence="4" id="KW-1185">Reference proteome</keyword>
<dbReference type="EMBL" id="MTSL01000089">
    <property type="protein sequence ID" value="PJF19003.1"/>
    <property type="molecule type" value="Genomic_DNA"/>
</dbReference>
<keyword evidence="2" id="KW-0732">Signal</keyword>
<evidence type="ECO:0000256" key="1">
    <source>
        <dbReference type="SAM" id="MobiDB-lite"/>
    </source>
</evidence>
<reference evidence="3 4" key="1">
    <citation type="submission" date="2016-10" db="EMBL/GenBank/DDBJ databases">
        <title>The genome of Paramicrosporidium saccamoebae is the missing link in understanding Cryptomycota and Microsporidia evolution.</title>
        <authorList>
            <person name="Quandt C.A."/>
            <person name="Beaudet D."/>
            <person name="Corsaro D."/>
            <person name="Michel R."/>
            <person name="Corradi N."/>
            <person name="James T."/>
        </authorList>
    </citation>
    <scope>NUCLEOTIDE SEQUENCE [LARGE SCALE GENOMIC DNA]</scope>
    <source>
        <strain evidence="3 4">KSL3</strain>
    </source>
</reference>
<evidence type="ECO:0000313" key="3">
    <source>
        <dbReference type="EMBL" id="PJF19003.1"/>
    </source>
</evidence>
<accession>A0A2H9TMM6</accession>
<proteinExistence type="predicted"/>
<feature type="non-terminal residue" evidence="3">
    <location>
        <position position="449"/>
    </location>
</feature>
<protein>
    <submittedName>
        <fullName evidence="3">Uncharacterized protein</fullName>
    </submittedName>
</protein>